<sequence length="92" mass="10586">MSKPLIIRWLAVCLIPLATLAVFAVNPPEDAAQHLINGIILACEATFLFKFVLFDTIKHHLKQEFDLKRQTMLLFIPIVLLIVYLFHYFGAF</sequence>
<dbReference type="EMBL" id="CP094242">
    <property type="protein sequence ID" value="UNV88284.1"/>
    <property type="molecule type" value="Genomic_DNA"/>
</dbReference>
<reference evidence="3 5" key="1">
    <citation type="submission" date="2014-12" db="EMBL/GenBank/DDBJ databases">
        <title>Genome sequence of Morococcus cerebrosus.</title>
        <authorList>
            <person name="Shin S.-K."/>
            <person name="Yi H."/>
        </authorList>
    </citation>
    <scope>NUCLEOTIDE SEQUENCE [LARGE SCALE GENOMIC DNA]</scope>
    <source>
        <strain evidence="3 5">CIP 81.93</strain>
    </source>
</reference>
<keyword evidence="1" id="KW-0812">Transmembrane</keyword>
<feature type="transmembrane region" description="Helical" evidence="1">
    <location>
        <begin position="34"/>
        <end position="53"/>
    </location>
</feature>
<gene>
    <name evidence="3" type="ORF">MCC93_20180</name>
    <name evidence="4" type="ORF">MON37_05005</name>
</gene>
<feature type="transmembrane region" description="Helical" evidence="1">
    <location>
        <begin position="73"/>
        <end position="91"/>
    </location>
</feature>
<organism evidence="3 5">
    <name type="scientific">Morococcus cerebrosus</name>
    <dbReference type="NCBI Taxonomy" id="1056807"/>
    <lineage>
        <taxon>Bacteria</taxon>
        <taxon>Pseudomonadati</taxon>
        <taxon>Pseudomonadota</taxon>
        <taxon>Betaproteobacteria</taxon>
        <taxon>Neisseriales</taxon>
        <taxon>Neisseriaceae</taxon>
        <taxon>Morococcus</taxon>
    </lineage>
</organism>
<keyword evidence="6" id="KW-1185">Reference proteome</keyword>
<dbReference type="EMBL" id="JUFZ01000098">
    <property type="protein sequence ID" value="KIC06554.1"/>
    <property type="molecule type" value="Genomic_DNA"/>
</dbReference>
<evidence type="ECO:0000256" key="2">
    <source>
        <dbReference type="SAM" id="SignalP"/>
    </source>
</evidence>
<evidence type="ECO:0000313" key="4">
    <source>
        <dbReference type="EMBL" id="UNV88284.1"/>
    </source>
</evidence>
<protein>
    <submittedName>
        <fullName evidence="3">Membrane protein</fullName>
    </submittedName>
</protein>
<feature type="chain" id="PRO_5002131262" evidence="2">
    <location>
        <begin position="25"/>
        <end position="92"/>
    </location>
</feature>
<evidence type="ECO:0000256" key="1">
    <source>
        <dbReference type="SAM" id="Phobius"/>
    </source>
</evidence>
<evidence type="ECO:0000313" key="3">
    <source>
        <dbReference type="EMBL" id="KIC06554.1"/>
    </source>
</evidence>
<dbReference type="Proteomes" id="UP000829504">
    <property type="component" value="Chromosome"/>
</dbReference>
<keyword evidence="1" id="KW-1133">Transmembrane helix</keyword>
<dbReference type="PATRIC" id="fig|1056807.3.peg.1937"/>
<dbReference type="RefSeq" id="WP_003758590.1">
    <property type="nucleotide sequence ID" value="NZ_CP094242.1"/>
</dbReference>
<proteinExistence type="predicted"/>
<dbReference type="Proteomes" id="UP000031390">
    <property type="component" value="Unassembled WGS sequence"/>
</dbReference>
<keyword evidence="1" id="KW-0472">Membrane</keyword>
<name>A0A0C1E3U7_9NEIS</name>
<evidence type="ECO:0000313" key="5">
    <source>
        <dbReference type="Proteomes" id="UP000031390"/>
    </source>
</evidence>
<reference evidence="4 6" key="2">
    <citation type="submission" date="2022-03" db="EMBL/GenBank/DDBJ databases">
        <title>Genome sequencing of Morococcus cerebrosus.</title>
        <authorList>
            <person name="Baek M.-G."/>
            <person name="Yi H."/>
        </authorList>
    </citation>
    <scope>NUCLEOTIDE SEQUENCE [LARGE SCALE GENOMIC DNA]</scope>
    <source>
        <strain evidence="4 6">CIP 81.93</strain>
    </source>
</reference>
<dbReference type="AlphaFoldDB" id="A0A0C1E3U7"/>
<feature type="signal peptide" evidence="2">
    <location>
        <begin position="1"/>
        <end position="24"/>
    </location>
</feature>
<evidence type="ECO:0000313" key="6">
    <source>
        <dbReference type="Proteomes" id="UP000829504"/>
    </source>
</evidence>
<keyword evidence="2" id="KW-0732">Signal</keyword>
<accession>A0A0C1E3U7</accession>